<feature type="transmembrane region" description="Helical" evidence="1">
    <location>
        <begin position="94"/>
        <end position="115"/>
    </location>
</feature>
<name>A0ABY4L5R4_THEAE</name>
<evidence type="ECO:0000313" key="2">
    <source>
        <dbReference type="EMBL" id="UPT21680.1"/>
    </source>
</evidence>
<feature type="transmembrane region" description="Helical" evidence="1">
    <location>
        <begin position="279"/>
        <end position="298"/>
    </location>
</feature>
<feature type="transmembrane region" description="Helical" evidence="1">
    <location>
        <begin position="305"/>
        <end position="325"/>
    </location>
</feature>
<keyword evidence="3" id="KW-1185">Reference proteome</keyword>
<feature type="transmembrane region" description="Helical" evidence="1">
    <location>
        <begin position="348"/>
        <end position="367"/>
    </location>
</feature>
<gene>
    <name evidence="2" type="ORF">FOF52_12580</name>
</gene>
<proteinExistence type="predicted"/>
<protein>
    <submittedName>
        <fullName evidence="2">Uncharacterized protein</fullName>
    </submittedName>
</protein>
<evidence type="ECO:0000256" key="1">
    <source>
        <dbReference type="SAM" id="Phobius"/>
    </source>
</evidence>
<feature type="transmembrane region" description="Helical" evidence="1">
    <location>
        <begin position="207"/>
        <end position="226"/>
    </location>
</feature>
<feature type="transmembrane region" description="Helical" evidence="1">
    <location>
        <begin position="136"/>
        <end position="158"/>
    </location>
</feature>
<accession>A0ABY4L5R4</accession>
<evidence type="ECO:0000313" key="3">
    <source>
        <dbReference type="Proteomes" id="UP000832041"/>
    </source>
</evidence>
<dbReference type="Proteomes" id="UP000832041">
    <property type="component" value="Chromosome"/>
</dbReference>
<organism evidence="2 3">
    <name type="scientific">Thermobifida alba</name>
    <name type="common">Thermomonospora alba</name>
    <dbReference type="NCBI Taxonomy" id="53522"/>
    <lineage>
        <taxon>Bacteria</taxon>
        <taxon>Bacillati</taxon>
        <taxon>Actinomycetota</taxon>
        <taxon>Actinomycetes</taxon>
        <taxon>Streptosporangiales</taxon>
        <taxon>Nocardiopsidaceae</taxon>
        <taxon>Thermobifida</taxon>
    </lineage>
</organism>
<keyword evidence="1" id="KW-1133">Transmembrane helix</keyword>
<keyword evidence="1" id="KW-0472">Membrane</keyword>
<feature type="transmembrane region" description="Helical" evidence="1">
    <location>
        <begin position="388"/>
        <end position="410"/>
    </location>
</feature>
<feature type="transmembrane region" description="Helical" evidence="1">
    <location>
        <begin position="178"/>
        <end position="200"/>
    </location>
</feature>
<dbReference type="RefSeq" id="WP_248590171.1">
    <property type="nucleotide sequence ID" value="NZ_BAABEB010000004.1"/>
</dbReference>
<keyword evidence="1" id="KW-0812">Transmembrane</keyword>
<dbReference type="EMBL" id="CP051627">
    <property type="protein sequence ID" value="UPT21680.1"/>
    <property type="molecule type" value="Genomic_DNA"/>
</dbReference>
<sequence>MPRTDSAPPCPERARRRRGRDVLDRLVPAGVGLAAGLLALGPALGPGYVLRYDMVFVPDAPLTDAALGGGEGFPRAVPSDAVVALLGMALPGDLVQKLLLLTVFTLGAAGAARLVPREWPLPRAAAALGYVWNPFLAERLLLGQWALLLGYAGLPWVLDAAARYRRTRDVPRLLASLLPAAVGGFSSAVLSGLVALPAAVVRRGRRAAAAAAAAGCLAVAALPWLLPALASGATTDPAAVDLFAARADTPLGTVASLLSLGGIWNAQAVPPGFAEPVGAAGRLLLSLAALAGWGWLLARRPRPAHAAGLTVAAALGLAVALAGTVEPGRAVLRALIGLWPGFGPLRDGHLYLAPLALLQAVGLAGAVRWLGRPAARRGSAAPSRAAGALSGACALLAPLVLLPGLAWGAWGTLRPVEYPREWTRVQQLVNTDPEEGALLSLPWSAYRGFPLGGGEVTVVLDPATKMFDRPVVWNDALRVRDGDRVRVVAGEDPLARRVAPLMGADAMPHGTADLAQRLAQAGVRYVLVDRANLPEGVGADLAGPGLEAVHDGPLLLLLKVTEEYVAAA</sequence>
<feature type="transmembrane region" description="Helical" evidence="1">
    <location>
        <begin position="22"/>
        <end position="44"/>
    </location>
</feature>
<reference evidence="2 3" key="1">
    <citation type="submission" date="2020-04" db="EMBL/GenBank/DDBJ databases">
        <title>Thermobifida alba genome sequencing and assembly.</title>
        <authorList>
            <person name="Luzics S."/>
            <person name="Horvath B."/>
            <person name="Nagy I."/>
            <person name="Toth A."/>
            <person name="Nagy I."/>
            <person name="Kukolya J."/>
        </authorList>
    </citation>
    <scope>NUCLEOTIDE SEQUENCE [LARGE SCALE GENOMIC DNA]</scope>
    <source>
        <strain evidence="2 3">DSM 43795</strain>
    </source>
</reference>